<dbReference type="NCBIfam" id="TIGR01351">
    <property type="entry name" value="adk"/>
    <property type="match status" value="1"/>
</dbReference>
<evidence type="ECO:0000256" key="5">
    <source>
        <dbReference type="HAMAP-Rule" id="MF_00235"/>
    </source>
</evidence>
<proteinExistence type="inferred from homology"/>
<feature type="region of interest" description="NMP" evidence="5">
    <location>
        <begin position="33"/>
        <end position="62"/>
    </location>
</feature>
<evidence type="ECO:0000256" key="7">
    <source>
        <dbReference type="RuleBase" id="RU003331"/>
    </source>
</evidence>
<comment type="catalytic activity">
    <reaction evidence="5 7">
        <text>AMP + ATP = 2 ADP</text>
        <dbReference type="Rhea" id="RHEA:12973"/>
        <dbReference type="ChEBI" id="CHEBI:30616"/>
        <dbReference type="ChEBI" id="CHEBI:456215"/>
        <dbReference type="ChEBI" id="CHEBI:456216"/>
        <dbReference type="EC" id="2.7.4.3"/>
    </reaction>
</comment>
<keyword evidence="5" id="KW-0862">Zinc</keyword>
<feature type="binding site" evidence="5">
    <location>
        <position position="160"/>
    </location>
    <ligand>
        <name>AMP</name>
        <dbReference type="ChEBI" id="CHEBI:456215"/>
    </ligand>
</feature>
<keyword evidence="5 7" id="KW-0067">ATP-binding</keyword>
<dbReference type="Gene3D" id="3.40.50.300">
    <property type="entry name" value="P-loop containing nucleotide triphosphate hydrolases"/>
    <property type="match status" value="1"/>
</dbReference>
<accession>A0A2M6WTX2</accession>
<evidence type="ECO:0000256" key="6">
    <source>
        <dbReference type="RuleBase" id="RU003330"/>
    </source>
</evidence>
<evidence type="ECO:0000256" key="1">
    <source>
        <dbReference type="ARBA" id="ARBA00022679"/>
    </source>
</evidence>
<dbReference type="PROSITE" id="PS00113">
    <property type="entry name" value="ADENYLATE_KINASE"/>
    <property type="match status" value="1"/>
</dbReference>
<dbReference type="InterPro" id="IPR027417">
    <property type="entry name" value="P-loop_NTPase"/>
</dbReference>
<feature type="binding site" evidence="5">
    <location>
        <begin position="13"/>
        <end position="18"/>
    </location>
    <ligand>
        <name>ATP</name>
        <dbReference type="ChEBI" id="CHEBI:30616"/>
    </ligand>
</feature>
<feature type="binding site" evidence="5">
    <location>
        <position position="150"/>
    </location>
    <ligand>
        <name>Zn(2+)</name>
        <dbReference type="ChEBI" id="CHEBI:29105"/>
        <note>structural</note>
    </ligand>
</feature>
<feature type="binding site" evidence="5">
    <location>
        <position position="39"/>
    </location>
    <ligand>
        <name>AMP</name>
        <dbReference type="ChEBI" id="CHEBI:456215"/>
    </ligand>
</feature>
<evidence type="ECO:0000313" key="10">
    <source>
        <dbReference type="Proteomes" id="UP000228533"/>
    </source>
</evidence>
<dbReference type="HAMAP" id="MF_00235">
    <property type="entry name" value="Adenylate_kinase_Adk"/>
    <property type="match status" value="1"/>
</dbReference>
<dbReference type="UniPathway" id="UPA00588">
    <property type="reaction ID" value="UER00649"/>
</dbReference>
<comment type="subunit">
    <text evidence="5 7">Monomer.</text>
</comment>
<dbReference type="PRINTS" id="PR00094">
    <property type="entry name" value="ADENYLTKNASE"/>
</dbReference>
<keyword evidence="5" id="KW-0479">Metal-binding</keyword>
<feature type="binding site" evidence="5">
    <location>
        <begin position="60"/>
        <end position="62"/>
    </location>
    <ligand>
        <name>AMP</name>
        <dbReference type="ChEBI" id="CHEBI:456215"/>
    </ligand>
</feature>
<dbReference type="Pfam" id="PF00406">
    <property type="entry name" value="ADK"/>
    <property type="match status" value="1"/>
</dbReference>
<dbReference type="GO" id="GO:0008270">
    <property type="term" value="F:zinc ion binding"/>
    <property type="evidence" value="ECO:0007669"/>
    <property type="project" value="UniProtKB-UniRule"/>
</dbReference>
<feature type="binding site" evidence="5">
    <location>
        <position position="199"/>
    </location>
    <ligand>
        <name>ATP</name>
        <dbReference type="ChEBI" id="CHEBI:30616"/>
    </ligand>
</feature>
<dbReference type="EC" id="2.7.4.3" evidence="5 7"/>
<keyword evidence="3 5" id="KW-0547">Nucleotide-binding</keyword>
<keyword evidence="5" id="KW-0963">Cytoplasm</keyword>
<sequence>MPKHIYLFFGPPGSGKGTQSDRIGKDFKLPVISTGELLRHEETIKSALGKRVAKLIDQGKLVSDATIHELIKQRLSLKDTAKGFILDGYPRDAEQLKDLMSMLKKTDKIIAVEIKIPDKEVINRLSGRRVCDCGATYHIVYNPPKVAGRCDVCGKKLYIRHDDKPEIIKKRLVDYKLASGPLLKYAHQAHNLISIDGTASVEHIYEDLLKRLENQE</sequence>
<dbReference type="InterPro" id="IPR007862">
    <property type="entry name" value="Adenylate_kinase_lid-dom"/>
</dbReference>
<feature type="binding site" evidence="5">
    <location>
        <position position="153"/>
    </location>
    <ligand>
        <name>Zn(2+)</name>
        <dbReference type="ChEBI" id="CHEBI:29105"/>
        <note>structural</note>
    </ligand>
</feature>
<feature type="binding site" evidence="5">
    <location>
        <position position="133"/>
    </location>
    <ligand>
        <name>Zn(2+)</name>
        <dbReference type="ChEBI" id="CHEBI:29105"/>
        <note>structural</note>
    </ligand>
</feature>
<dbReference type="EMBL" id="PFAM01000009">
    <property type="protein sequence ID" value="PIT96227.1"/>
    <property type="molecule type" value="Genomic_DNA"/>
</dbReference>
<name>A0A2M6WTX2_9BACT</name>
<dbReference type="GO" id="GO:0004017">
    <property type="term" value="F:AMP kinase activity"/>
    <property type="evidence" value="ECO:0007669"/>
    <property type="project" value="UniProtKB-UniRule"/>
</dbReference>
<keyword evidence="2 5" id="KW-0545">Nucleotide biosynthesis</keyword>
<evidence type="ECO:0000313" key="9">
    <source>
        <dbReference type="EMBL" id="PIT96227.1"/>
    </source>
</evidence>
<feature type="binding site" evidence="5">
    <location>
        <position position="131"/>
    </location>
    <ligand>
        <name>Zn(2+)</name>
        <dbReference type="ChEBI" id="CHEBI:29105"/>
        <note>structural</note>
    </ligand>
</feature>
<reference evidence="10" key="1">
    <citation type="submission" date="2017-09" db="EMBL/GenBank/DDBJ databases">
        <title>Depth-based differentiation of microbial function through sediment-hosted aquifers and enrichment of novel symbionts in the deep terrestrial subsurface.</title>
        <authorList>
            <person name="Probst A.J."/>
            <person name="Ladd B."/>
            <person name="Jarett J.K."/>
            <person name="Geller-Mcgrath D.E."/>
            <person name="Sieber C.M.K."/>
            <person name="Emerson J.B."/>
            <person name="Anantharaman K."/>
            <person name="Thomas B.C."/>
            <person name="Malmstrom R."/>
            <person name="Stieglmeier M."/>
            <person name="Klingl A."/>
            <person name="Woyke T."/>
            <person name="Ryan C.M."/>
            <person name="Banfield J.F."/>
        </authorList>
    </citation>
    <scope>NUCLEOTIDE SEQUENCE [LARGE SCALE GENOMIC DNA]</scope>
</reference>
<feature type="binding site" evidence="5">
    <location>
        <begin position="136"/>
        <end position="137"/>
    </location>
    <ligand>
        <name>ATP</name>
        <dbReference type="ChEBI" id="CHEBI:30616"/>
    </ligand>
</feature>
<comment type="caution">
    <text evidence="5">Lacks conserved residue(s) required for the propagation of feature annotation.</text>
</comment>
<feature type="binding site" evidence="5">
    <location>
        <begin position="88"/>
        <end position="91"/>
    </location>
    <ligand>
        <name>AMP</name>
        <dbReference type="ChEBI" id="CHEBI:456215"/>
    </ligand>
</feature>
<dbReference type="GO" id="GO:0005737">
    <property type="term" value="C:cytoplasm"/>
    <property type="evidence" value="ECO:0007669"/>
    <property type="project" value="UniProtKB-SubCell"/>
</dbReference>
<dbReference type="Pfam" id="PF05191">
    <property type="entry name" value="ADK_lid"/>
    <property type="match status" value="1"/>
</dbReference>
<feature type="binding site" evidence="5">
    <location>
        <position position="34"/>
    </location>
    <ligand>
        <name>AMP</name>
        <dbReference type="ChEBI" id="CHEBI:456215"/>
    </ligand>
</feature>
<dbReference type="GO" id="GO:0044209">
    <property type="term" value="P:AMP salvage"/>
    <property type="evidence" value="ECO:0007669"/>
    <property type="project" value="UniProtKB-UniRule"/>
</dbReference>
<dbReference type="InterPro" id="IPR000850">
    <property type="entry name" value="Adenylat/UMP-CMP_kin"/>
</dbReference>
<evidence type="ECO:0000256" key="2">
    <source>
        <dbReference type="ARBA" id="ARBA00022727"/>
    </source>
</evidence>
<comment type="subcellular location">
    <subcellularLocation>
        <location evidence="5 7">Cytoplasm</location>
    </subcellularLocation>
</comment>
<dbReference type="CDD" id="cd01428">
    <property type="entry name" value="ADK"/>
    <property type="match status" value="1"/>
</dbReference>
<keyword evidence="1 5" id="KW-0808">Transferase</keyword>
<dbReference type="AlphaFoldDB" id="A0A2M6WTX2"/>
<feature type="binding site" evidence="5">
    <location>
        <position position="95"/>
    </location>
    <ligand>
        <name>AMP</name>
        <dbReference type="ChEBI" id="CHEBI:456215"/>
    </ligand>
</feature>
<comment type="domain">
    <text evidence="5">Consists of three domains, a large central CORE domain and two small peripheral domains, NMPbind and LID, which undergo movements during catalysis. The LID domain closes over the site of phosphoryl transfer upon ATP binding. Assembling and dissambling the active center during each catalytic cycle provides an effective means to prevent ATP hydrolysis. Some bacteria have evolved a zinc-coordinating structure that stabilizes the LID domain.</text>
</comment>
<dbReference type="SUPFAM" id="SSF52540">
    <property type="entry name" value="P-loop containing nucleoside triphosphate hydrolases"/>
    <property type="match status" value="1"/>
</dbReference>
<dbReference type="Proteomes" id="UP000228533">
    <property type="component" value="Unassembled WGS sequence"/>
</dbReference>
<dbReference type="InterPro" id="IPR033690">
    <property type="entry name" value="Adenylat_kinase_CS"/>
</dbReference>
<evidence type="ECO:0000256" key="4">
    <source>
        <dbReference type="ARBA" id="ARBA00022777"/>
    </source>
</evidence>
<comment type="function">
    <text evidence="5">Catalyzes the reversible transfer of the terminal phosphate group between ATP and AMP. Plays an important role in cellular energy homeostasis and in adenine nucleotide metabolism.</text>
</comment>
<comment type="caution">
    <text evidence="9">The sequence shown here is derived from an EMBL/GenBank/DDBJ whole genome shotgun (WGS) entry which is preliminary data.</text>
</comment>
<gene>
    <name evidence="5" type="primary">adk</name>
    <name evidence="9" type="ORF">COT94_01450</name>
</gene>
<feature type="domain" description="Adenylate kinase active site lid" evidence="8">
    <location>
        <begin position="128"/>
        <end position="162"/>
    </location>
</feature>
<keyword evidence="4 5" id="KW-0418">Kinase</keyword>
<evidence type="ECO:0000259" key="8">
    <source>
        <dbReference type="Pfam" id="PF05191"/>
    </source>
</evidence>
<protein>
    <recommendedName>
        <fullName evidence="5 7">Adenylate kinase</fullName>
        <shortName evidence="5">AK</shortName>
        <ecNumber evidence="5 7">2.7.4.3</ecNumber>
    </recommendedName>
    <alternativeName>
        <fullName evidence="5">ATP-AMP transphosphorylase</fullName>
    </alternativeName>
    <alternativeName>
        <fullName evidence="5">ATP:AMP phosphotransferase</fullName>
    </alternativeName>
    <alternativeName>
        <fullName evidence="5">Adenylate monophosphate kinase</fullName>
    </alternativeName>
</protein>
<dbReference type="InterPro" id="IPR006259">
    <property type="entry name" value="Adenyl_kin_sub"/>
</dbReference>
<dbReference type="GO" id="GO:0005524">
    <property type="term" value="F:ATP binding"/>
    <property type="evidence" value="ECO:0007669"/>
    <property type="project" value="UniProtKB-UniRule"/>
</dbReference>
<evidence type="ECO:0000256" key="3">
    <source>
        <dbReference type="ARBA" id="ARBA00022741"/>
    </source>
</evidence>
<comment type="similarity">
    <text evidence="5 6">Belongs to the adenylate kinase family.</text>
</comment>
<comment type="pathway">
    <text evidence="5">Purine metabolism; AMP biosynthesis via salvage pathway; AMP from ADP: step 1/1.</text>
</comment>
<feature type="binding site" evidence="5">
    <location>
        <position position="171"/>
    </location>
    <ligand>
        <name>AMP</name>
        <dbReference type="ChEBI" id="CHEBI:456215"/>
    </ligand>
</feature>
<dbReference type="PANTHER" id="PTHR23359">
    <property type="entry name" value="NUCLEOTIDE KINASE"/>
    <property type="match status" value="1"/>
</dbReference>
<organism evidence="9 10">
    <name type="scientific">Candidatus Falkowbacteria bacterium CG10_big_fil_rev_8_21_14_0_10_37_14</name>
    <dbReference type="NCBI Taxonomy" id="1974561"/>
    <lineage>
        <taxon>Bacteria</taxon>
        <taxon>Candidatus Falkowiibacteriota</taxon>
    </lineage>
</organism>
<feature type="binding site" evidence="5">
    <location>
        <position position="128"/>
    </location>
    <ligand>
        <name>ATP</name>
        <dbReference type="ChEBI" id="CHEBI:30616"/>
    </ligand>
</feature>